<keyword evidence="2" id="KW-1185">Reference proteome</keyword>
<organism evidence="1 2">
    <name type="scientific">Cylicostephanus goldi</name>
    <name type="common">Nematode worm</name>
    <dbReference type="NCBI Taxonomy" id="71465"/>
    <lineage>
        <taxon>Eukaryota</taxon>
        <taxon>Metazoa</taxon>
        <taxon>Ecdysozoa</taxon>
        <taxon>Nematoda</taxon>
        <taxon>Chromadorea</taxon>
        <taxon>Rhabditida</taxon>
        <taxon>Rhabditina</taxon>
        <taxon>Rhabditomorpha</taxon>
        <taxon>Strongyloidea</taxon>
        <taxon>Strongylidae</taxon>
        <taxon>Cylicostephanus</taxon>
    </lineage>
</organism>
<evidence type="ECO:0000313" key="2">
    <source>
        <dbReference type="Proteomes" id="UP000271889"/>
    </source>
</evidence>
<dbReference type="AlphaFoldDB" id="A0A3P6UCN5"/>
<gene>
    <name evidence="1" type="ORF">CGOC_LOCUS7082</name>
</gene>
<proteinExistence type="predicted"/>
<protein>
    <submittedName>
        <fullName evidence="1">Uncharacterized protein</fullName>
    </submittedName>
</protein>
<accession>A0A3P6UCN5</accession>
<evidence type="ECO:0000313" key="1">
    <source>
        <dbReference type="EMBL" id="VDK74881.1"/>
    </source>
</evidence>
<dbReference type="EMBL" id="UYRV01024117">
    <property type="protein sequence ID" value="VDK74881.1"/>
    <property type="molecule type" value="Genomic_DNA"/>
</dbReference>
<reference evidence="1 2" key="1">
    <citation type="submission" date="2018-11" db="EMBL/GenBank/DDBJ databases">
        <authorList>
            <consortium name="Pathogen Informatics"/>
        </authorList>
    </citation>
    <scope>NUCLEOTIDE SEQUENCE [LARGE SCALE GENOMIC DNA]</scope>
</reference>
<dbReference type="Proteomes" id="UP000271889">
    <property type="component" value="Unassembled WGS sequence"/>
</dbReference>
<name>A0A3P6UCN5_CYLGO</name>
<dbReference type="OrthoDB" id="5843312at2759"/>
<sequence>MNESWTMCAGKTRLFNNVAIRLKSIEEANEYAESIAEQICVTIKLCIDKEIPVQNVERMPLPKSSTAARKALTSVTAALKNRMLRPPLRTNPTKFNSWEMHLFWSKLRSGLVQAKILKLKAKLR</sequence>